<comment type="function">
    <text evidence="2 11">Endonuclease that specifically degrades the RNA of RNA-DNA hybrids.</text>
</comment>
<accession>A0A086CFL3</accession>
<keyword evidence="6 11" id="KW-0540">Nuclease</keyword>
<comment type="subunit">
    <text evidence="4 11">Monomer.</text>
</comment>
<dbReference type="GO" id="GO:0004523">
    <property type="term" value="F:RNA-DNA hybrid ribonuclease activity"/>
    <property type="evidence" value="ECO:0007669"/>
    <property type="project" value="UniProtKB-UniRule"/>
</dbReference>
<dbReference type="PANTHER" id="PTHR10642">
    <property type="entry name" value="RIBONUCLEASE H1"/>
    <property type="match status" value="1"/>
</dbReference>
<evidence type="ECO:0000256" key="7">
    <source>
        <dbReference type="ARBA" id="ARBA00022723"/>
    </source>
</evidence>
<reference evidence="13 14" key="1">
    <citation type="submission" date="2014-08" db="EMBL/GenBank/DDBJ databases">
        <title>Comparative genomics reveals surprising divergence of two closely related strains of uncultivated UCYN-A cyanobacteria.</title>
        <authorList>
            <person name="Bombar D."/>
            <person name="Heller P."/>
            <person name="Sanchez-Baracaldo P."/>
            <person name="Carter B.J."/>
            <person name="Zert J.P."/>
        </authorList>
    </citation>
    <scope>NUCLEOTIDE SEQUENCE [LARGE SCALE GENOMIC DNA]</scope>
</reference>
<feature type="domain" description="RNase H type-1" evidence="12">
    <location>
        <begin position="1"/>
        <end position="142"/>
    </location>
</feature>
<dbReference type="InterPro" id="IPR002156">
    <property type="entry name" value="RNaseH_domain"/>
</dbReference>
<evidence type="ECO:0000256" key="11">
    <source>
        <dbReference type="HAMAP-Rule" id="MF_00042"/>
    </source>
</evidence>
<dbReference type="Gene3D" id="3.30.420.10">
    <property type="entry name" value="Ribonuclease H-like superfamily/Ribonuclease H"/>
    <property type="match status" value="1"/>
</dbReference>
<feature type="binding site" evidence="11">
    <location>
        <position position="9"/>
    </location>
    <ligand>
        <name>Mg(2+)</name>
        <dbReference type="ChEBI" id="CHEBI:18420"/>
        <label>2</label>
    </ligand>
</feature>
<dbReference type="GO" id="GO:0003676">
    <property type="term" value="F:nucleic acid binding"/>
    <property type="evidence" value="ECO:0007669"/>
    <property type="project" value="InterPro"/>
</dbReference>
<dbReference type="GO" id="GO:0005737">
    <property type="term" value="C:cytoplasm"/>
    <property type="evidence" value="ECO:0007669"/>
    <property type="project" value="UniProtKB-SubCell"/>
</dbReference>
<dbReference type="InterPro" id="IPR036397">
    <property type="entry name" value="RNaseH_sf"/>
</dbReference>
<keyword evidence="9 11" id="KW-0378">Hydrolase</keyword>
<evidence type="ECO:0000256" key="1">
    <source>
        <dbReference type="ARBA" id="ARBA00000077"/>
    </source>
</evidence>
<comment type="catalytic activity">
    <reaction evidence="1 11">
        <text>Endonucleolytic cleavage to 5'-phosphomonoester.</text>
        <dbReference type="EC" id="3.1.26.4"/>
    </reaction>
</comment>
<keyword evidence="8 11" id="KW-0255">Endonuclease</keyword>
<dbReference type="EC" id="3.1.26.4" evidence="5 11"/>
<dbReference type="GO" id="GO:0000287">
    <property type="term" value="F:magnesium ion binding"/>
    <property type="evidence" value="ECO:0007669"/>
    <property type="project" value="UniProtKB-UniRule"/>
</dbReference>
<gene>
    <name evidence="11" type="primary">rnhA</name>
    <name evidence="13" type="ORF">ucyna2_01210</name>
</gene>
<evidence type="ECO:0000256" key="8">
    <source>
        <dbReference type="ARBA" id="ARBA00022759"/>
    </source>
</evidence>
<sequence length="157" mass="17967">MKKLKIYTDGACSGNPGKGGYGTILVFNKYRKELSGGYRLTTNNRMEIISIIIGLESLIESCNVSIYSDSRYVVDSMNRGWASKWQSNDWKRNKQEIAKNSDLWKRLLDLCTKHNVQFIWVKGHAGHPENERCDQLAVLASKKMELFIDKVFESIAN</sequence>
<dbReference type="Pfam" id="PF00075">
    <property type="entry name" value="RNase_H"/>
    <property type="match status" value="1"/>
</dbReference>
<feature type="binding site" evidence="11">
    <location>
        <position position="9"/>
    </location>
    <ligand>
        <name>Mg(2+)</name>
        <dbReference type="ChEBI" id="CHEBI:18420"/>
        <label>1</label>
    </ligand>
</feature>
<evidence type="ECO:0000256" key="2">
    <source>
        <dbReference type="ARBA" id="ARBA00004065"/>
    </source>
</evidence>
<dbReference type="NCBIfam" id="NF001236">
    <property type="entry name" value="PRK00203.1"/>
    <property type="match status" value="1"/>
</dbReference>
<evidence type="ECO:0000259" key="12">
    <source>
        <dbReference type="PROSITE" id="PS50879"/>
    </source>
</evidence>
<comment type="caution">
    <text evidence="13">The sequence shown here is derived from an EMBL/GenBank/DDBJ whole genome shotgun (WGS) entry which is preliminary data.</text>
</comment>
<feature type="binding site" evidence="11">
    <location>
        <position position="69"/>
    </location>
    <ligand>
        <name>Mg(2+)</name>
        <dbReference type="ChEBI" id="CHEBI:18420"/>
        <label>1</label>
    </ligand>
</feature>
<evidence type="ECO:0000256" key="3">
    <source>
        <dbReference type="ARBA" id="ARBA00005300"/>
    </source>
</evidence>
<dbReference type="SUPFAM" id="SSF53098">
    <property type="entry name" value="Ribonuclease H-like"/>
    <property type="match status" value="1"/>
</dbReference>
<dbReference type="eggNOG" id="COG0328">
    <property type="taxonomic scope" value="Bacteria"/>
</dbReference>
<comment type="similarity">
    <text evidence="3 11">Belongs to the RNase H family.</text>
</comment>
<dbReference type="InterPro" id="IPR050092">
    <property type="entry name" value="RNase_H"/>
</dbReference>
<evidence type="ECO:0000256" key="9">
    <source>
        <dbReference type="ARBA" id="ARBA00022801"/>
    </source>
</evidence>
<evidence type="ECO:0000313" key="14">
    <source>
        <dbReference type="Proteomes" id="UP000028922"/>
    </source>
</evidence>
<dbReference type="FunFam" id="3.30.420.10:FF:000089">
    <property type="entry name" value="Ribonuclease H"/>
    <property type="match status" value="1"/>
</dbReference>
<evidence type="ECO:0000256" key="6">
    <source>
        <dbReference type="ARBA" id="ARBA00022722"/>
    </source>
</evidence>
<protein>
    <recommendedName>
        <fullName evidence="5 11">Ribonuclease H</fullName>
        <shortName evidence="11">RNase H</shortName>
        <ecNumber evidence="5 11">3.1.26.4</ecNumber>
    </recommendedName>
</protein>
<dbReference type="PATRIC" id="fig|1527444.3.peg.1157"/>
<dbReference type="GO" id="GO:0043137">
    <property type="term" value="P:DNA replication, removal of RNA primer"/>
    <property type="evidence" value="ECO:0007669"/>
    <property type="project" value="TreeGrafter"/>
</dbReference>
<dbReference type="HAMAP" id="MF_00042">
    <property type="entry name" value="RNase_H"/>
    <property type="match status" value="1"/>
</dbReference>
<comment type="subcellular location">
    <subcellularLocation>
        <location evidence="11">Cytoplasm</location>
    </subcellularLocation>
</comment>
<evidence type="ECO:0000256" key="10">
    <source>
        <dbReference type="ARBA" id="ARBA00022842"/>
    </source>
</evidence>
<dbReference type="CDD" id="cd09278">
    <property type="entry name" value="RNase_HI_prokaryote_like"/>
    <property type="match status" value="1"/>
</dbReference>
<dbReference type="Proteomes" id="UP000028922">
    <property type="component" value="Unassembled WGS sequence"/>
</dbReference>
<evidence type="ECO:0000313" key="13">
    <source>
        <dbReference type="EMBL" id="KFF40977.1"/>
    </source>
</evidence>
<dbReference type="PROSITE" id="PS50879">
    <property type="entry name" value="RNASE_H_1"/>
    <property type="match status" value="1"/>
</dbReference>
<feature type="binding site" evidence="11">
    <location>
        <position position="47"/>
    </location>
    <ligand>
        <name>Mg(2+)</name>
        <dbReference type="ChEBI" id="CHEBI:18420"/>
        <label>1</label>
    </ligand>
</feature>
<proteinExistence type="inferred from homology"/>
<name>A0A086CFL3_9CHRO</name>
<evidence type="ECO:0000256" key="5">
    <source>
        <dbReference type="ARBA" id="ARBA00012180"/>
    </source>
</evidence>
<dbReference type="EMBL" id="JPSP01000019">
    <property type="protein sequence ID" value="KFF40977.1"/>
    <property type="molecule type" value="Genomic_DNA"/>
</dbReference>
<keyword evidence="10 11" id="KW-0460">Magnesium</keyword>
<organism evidence="13 14">
    <name type="scientific">Candidatus Atelocyanobacterium thalassa isolate SIO64986</name>
    <dbReference type="NCBI Taxonomy" id="1527444"/>
    <lineage>
        <taxon>Bacteria</taxon>
        <taxon>Bacillati</taxon>
        <taxon>Cyanobacteriota</taxon>
        <taxon>Cyanophyceae</taxon>
        <taxon>Oscillatoriophycideae</taxon>
        <taxon>Chroococcales</taxon>
        <taxon>Aphanothecaceae</taxon>
        <taxon>Candidatus Atelocyanobacterium</taxon>
        <taxon>Candidatus Atelocyanobacterium thalassae</taxon>
    </lineage>
</organism>
<keyword evidence="7 11" id="KW-0479">Metal-binding</keyword>
<feature type="binding site" evidence="11">
    <location>
        <position position="134"/>
    </location>
    <ligand>
        <name>Mg(2+)</name>
        <dbReference type="ChEBI" id="CHEBI:18420"/>
        <label>2</label>
    </ligand>
</feature>
<comment type="cofactor">
    <cofactor evidence="11">
        <name>Mg(2+)</name>
        <dbReference type="ChEBI" id="CHEBI:18420"/>
    </cofactor>
    <text evidence="11">Binds 1 Mg(2+) ion per subunit. May bind a second metal ion at a regulatory site, or after substrate binding.</text>
</comment>
<dbReference type="AlphaFoldDB" id="A0A086CFL3"/>
<evidence type="ECO:0000256" key="4">
    <source>
        <dbReference type="ARBA" id="ARBA00011245"/>
    </source>
</evidence>
<keyword evidence="11" id="KW-0963">Cytoplasm</keyword>
<dbReference type="PANTHER" id="PTHR10642:SF26">
    <property type="entry name" value="RIBONUCLEASE H1"/>
    <property type="match status" value="1"/>
</dbReference>
<dbReference type="STRING" id="1527444.ucyna2_01210"/>
<dbReference type="InterPro" id="IPR012337">
    <property type="entry name" value="RNaseH-like_sf"/>
</dbReference>
<dbReference type="InterPro" id="IPR022892">
    <property type="entry name" value="RNaseHI"/>
</dbReference>